<evidence type="ECO:0000256" key="1">
    <source>
        <dbReference type="SAM" id="MobiDB-lite"/>
    </source>
</evidence>
<accession>A0A5C1A3U4</accession>
<feature type="chain" id="PRO_5022824267" evidence="2">
    <location>
        <begin position="29"/>
        <end position="727"/>
    </location>
</feature>
<evidence type="ECO:0000313" key="3">
    <source>
        <dbReference type="EMBL" id="QEL13270.1"/>
    </source>
</evidence>
<dbReference type="Proteomes" id="UP000324974">
    <property type="component" value="Chromosome"/>
</dbReference>
<name>A0A5C1A3U4_9BACT</name>
<gene>
    <name evidence="3" type="primary">rsgI2</name>
    <name evidence="3" type="ORF">PX52LOC_00124</name>
</gene>
<protein>
    <submittedName>
        <fullName evidence="3">Anti-sigma-I factor RsgI2</fullName>
    </submittedName>
</protein>
<feature type="compositionally biased region" description="Pro residues" evidence="1">
    <location>
        <begin position="522"/>
        <end position="667"/>
    </location>
</feature>
<dbReference type="OrthoDB" id="273229at2"/>
<dbReference type="RefSeq" id="WP_149108250.1">
    <property type="nucleotide sequence ID" value="NZ_CP042425.1"/>
</dbReference>
<dbReference type="PRINTS" id="PR01217">
    <property type="entry name" value="PRICHEXTENSN"/>
</dbReference>
<sequence length="727" mass="78073">MRIRLPRLFFAGLASLGLASVTPVLSTAADPQEVEILARGPVHEAFATTTEIEKDPQLVRKAPPEAIEELPPDQKPDGDNVQWIPGYWHWDEERADFIWISGFWRVPPPNRVWVAGSWREVRGGFQWAQGFWQEAVPPQAQIQPSQAQVEYLAQPPAQLEVAPSVPSPGETYVYVPGTWVWRNRYVWRPGFWVDHRPGWIWTPAHYRWTPAGYIFIDGYWDMPLANRGVLFAPVYVPPGLYARPNYYYSPTVVVAEPALYTSLFVRRGWGNYYFGDYYEHRYTQIGFSSWTGGGGGGGGFGVSISVGRSVGYDPLWNYYRVAHRNDTAWAVGINNVYTGRYNGTVARPPRTLVQQNVVVNNITNNVTNVTNNNTVIVNNNNTVNNNQMMLTNLSNVAAQNKAIALKPIQQQDRVKEQQFAKELRQVSAQRKQAETAIVDRGQVPVKGNDTPKTAQFDVPKTAMLRAQAPAANAKANPVPPPASKLVGQANPENTKPALKPTPVTPMNPNTAAQKPDVAKPAPTTPMPNPTPGPAPAPTPKPIAPAPAPTPKPVTPAPAPTPKPLTPTPTPAPAPTPKPLTPTPAPAPTPKPVTPAPLPAPVPTPAPKPLVPAPAPKPLTPAPAPTPAPIPAPKPVAPAPTAPKPLAPAPAPLPAPKPMASFSPPPAPTAQRIEPRPVPAAPVAPTPTAKPAPIAAPAPVAKPMTPPPAAKPAPAHGEKGEKKNGNKG</sequence>
<dbReference type="KEGG" id="lrs:PX52LOC_00124"/>
<evidence type="ECO:0000256" key="2">
    <source>
        <dbReference type="SAM" id="SignalP"/>
    </source>
</evidence>
<keyword evidence="4" id="KW-1185">Reference proteome</keyword>
<dbReference type="EMBL" id="CP042425">
    <property type="protein sequence ID" value="QEL13270.1"/>
    <property type="molecule type" value="Genomic_DNA"/>
</dbReference>
<organism evidence="3 4">
    <name type="scientific">Limnoglobus roseus</name>
    <dbReference type="NCBI Taxonomy" id="2598579"/>
    <lineage>
        <taxon>Bacteria</taxon>
        <taxon>Pseudomonadati</taxon>
        <taxon>Planctomycetota</taxon>
        <taxon>Planctomycetia</taxon>
        <taxon>Gemmatales</taxon>
        <taxon>Gemmataceae</taxon>
        <taxon>Limnoglobus</taxon>
    </lineage>
</organism>
<dbReference type="AlphaFoldDB" id="A0A5C1A3U4"/>
<keyword evidence="2" id="KW-0732">Signal</keyword>
<feature type="compositionally biased region" description="Pro residues" evidence="1">
    <location>
        <begin position="675"/>
        <end position="695"/>
    </location>
</feature>
<proteinExistence type="predicted"/>
<feature type="signal peptide" evidence="2">
    <location>
        <begin position="1"/>
        <end position="28"/>
    </location>
</feature>
<feature type="compositionally biased region" description="Basic and acidic residues" evidence="1">
    <location>
        <begin position="715"/>
        <end position="727"/>
    </location>
</feature>
<feature type="region of interest" description="Disordered" evidence="1">
    <location>
        <begin position="468"/>
        <end position="727"/>
    </location>
</feature>
<reference evidence="4" key="1">
    <citation type="submission" date="2019-08" db="EMBL/GenBank/DDBJ databases">
        <title>Limnoglobus roseus gen. nov., sp. nov., a novel freshwater planctomycete with a giant genome from the family Gemmataceae.</title>
        <authorList>
            <person name="Kulichevskaya I.S."/>
            <person name="Naumoff D.G."/>
            <person name="Miroshnikov K."/>
            <person name="Ivanova A."/>
            <person name="Philippov D.A."/>
            <person name="Hakobyan A."/>
            <person name="Rijpstra I.C."/>
            <person name="Sinninghe Damste J.S."/>
            <person name="Liesack W."/>
            <person name="Dedysh S.N."/>
        </authorList>
    </citation>
    <scope>NUCLEOTIDE SEQUENCE [LARGE SCALE GENOMIC DNA]</scope>
    <source>
        <strain evidence="4">PX52</strain>
    </source>
</reference>
<evidence type="ECO:0000313" key="4">
    <source>
        <dbReference type="Proteomes" id="UP000324974"/>
    </source>
</evidence>